<name>A0ABP1FK06_9CHLO</name>
<keyword evidence="3" id="KW-0813">Transport</keyword>
<keyword evidence="10" id="KW-1185">Reference proteome</keyword>
<organism evidence="9 10">
    <name type="scientific">Coccomyxa viridis</name>
    <dbReference type="NCBI Taxonomy" id="1274662"/>
    <lineage>
        <taxon>Eukaryota</taxon>
        <taxon>Viridiplantae</taxon>
        <taxon>Chlorophyta</taxon>
        <taxon>core chlorophytes</taxon>
        <taxon>Trebouxiophyceae</taxon>
        <taxon>Trebouxiophyceae incertae sedis</taxon>
        <taxon>Coccomyxaceae</taxon>
        <taxon>Coccomyxa</taxon>
    </lineage>
</organism>
<evidence type="ECO:0000313" key="9">
    <source>
        <dbReference type="EMBL" id="CAL5220298.1"/>
    </source>
</evidence>
<evidence type="ECO:0000256" key="1">
    <source>
        <dbReference type="ARBA" id="ARBA00004141"/>
    </source>
</evidence>
<comment type="caution">
    <text evidence="9">The sequence shown here is derived from an EMBL/GenBank/DDBJ whole genome shotgun (WGS) entry which is preliminary data.</text>
</comment>
<feature type="region of interest" description="Disordered" evidence="6">
    <location>
        <begin position="1"/>
        <end position="20"/>
    </location>
</feature>
<feature type="transmembrane region" description="Helical" evidence="7">
    <location>
        <begin position="216"/>
        <end position="237"/>
    </location>
</feature>
<dbReference type="PANTHER" id="PTHR22950:SF461">
    <property type="entry name" value="AMINO ACID TRANSPORTER TRANSMEMBRANE DOMAIN-CONTAINING PROTEIN"/>
    <property type="match status" value="1"/>
</dbReference>
<reference evidence="9 10" key="1">
    <citation type="submission" date="2024-06" db="EMBL/GenBank/DDBJ databases">
        <authorList>
            <person name="Kraege A."/>
            <person name="Thomma B."/>
        </authorList>
    </citation>
    <scope>NUCLEOTIDE SEQUENCE [LARGE SCALE GENOMIC DNA]</scope>
</reference>
<feature type="transmembrane region" description="Helical" evidence="7">
    <location>
        <begin position="348"/>
        <end position="369"/>
    </location>
</feature>
<accession>A0ABP1FK06</accession>
<feature type="compositionally biased region" description="Polar residues" evidence="6">
    <location>
        <begin position="10"/>
        <end position="20"/>
    </location>
</feature>
<feature type="transmembrane region" description="Helical" evidence="7">
    <location>
        <begin position="41"/>
        <end position="62"/>
    </location>
</feature>
<keyword evidence="5 7" id="KW-0472">Membrane</keyword>
<feature type="transmembrane region" description="Helical" evidence="7">
    <location>
        <begin position="375"/>
        <end position="394"/>
    </location>
</feature>
<feature type="transmembrane region" description="Helical" evidence="7">
    <location>
        <begin position="249"/>
        <end position="273"/>
    </location>
</feature>
<evidence type="ECO:0000259" key="8">
    <source>
        <dbReference type="Pfam" id="PF01490"/>
    </source>
</evidence>
<feature type="transmembrane region" description="Helical" evidence="7">
    <location>
        <begin position="120"/>
        <end position="140"/>
    </location>
</feature>
<dbReference type="InterPro" id="IPR013057">
    <property type="entry name" value="AA_transpt_TM"/>
</dbReference>
<feature type="transmembrane region" description="Helical" evidence="7">
    <location>
        <begin position="69"/>
        <end position="90"/>
    </location>
</feature>
<feature type="transmembrane region" description="Helical" evidence="7">
    <location>
        <begin position="152"/>
        <end position="170"/>
    </location>
</feature>
<comment type="subcellular location">
    <subcellularLocation>
        <location evidence="1">Membrane</location>
        <topology evidence="1">Multi-pass membrane protein</topology>
    </subcellularLocation>
</comment>
<feature type="transmembrane region" description="Helical" evidence="7">
    <location>
        <begin position="406"/>
        <end position="432"/>
    </location>
</feature>
<gene>
    <name evidence="9" type="primary">g2283</name>
    <name evidence="9" type="ORF">VP750_LOCUS1957</name>
</gene>
<dbReference type="Pfam" id="PF01490">
    <property type="entry name" value="Aa_trans"/>
    <property type="match status" value="1"/>
</dbReference>
<keyword evidence="3" id="KW-0029">Amino-acid transport</keyword>
<evidence type="ECO:0000256" key="3">
    <source>
        <dbReference type="ARBA" id="ARBA00022970"/>
    </source>
</evidence>
<evidence type="ECO:0000256" key="7">
    <source>
        <dbReference type="SAM" id="Phobius"/>
    </source>
</evidence>
<evidence type="ECO:0000256" key="5">
    <source>
        <dbReference type="ARBA" id="ARBA00023136"/>
    </source>
</evidence>
<feature type="transmembrane region" description="Helical" evidence="7">
    <location>
        <begin position="176"/>
        <end position="196"/>
    </location>
</feature>
<evidence type="ECO:0000313" key="10">
    <source>
        <dbReference type="Proteomes" id="UP001497392"/>
    </source>
</evidence>
<proteinExistence type="predicted"/>
<dbReference type="PANTHER" id="PTHR22950">
    <property type="entry name" value="AMINO ACID TRANSPORTER"/>
    <property type="match status" value="1"/>
</dbReference>
<evidence type="ECO:0000256" key="4">
    <source>
        <dbReference type="ARBA" id="ARBA00022989"/>
    </source>
</evidence>
<feature type="domain" description="Amino acid transporter transmembrane" evidence="8">
    <location>
        <begin position="39"/>
        <end position="432"/>
    </location>
</feature>
<dbReference type="EMBL" id="CAXHTA020000003">
    <property type="protein sequence ID" value="CAL5220298.1"/>
    <property type="molecule type" value="Genomic_DNA"/>
</dbReference>
<sequence length="440" mass="47224">MGDAHKEEGPSSTDASWNNISAPQEELVEPLLAPDKRSRKGSWAITIATLLSLQLGWGLWLTPSDYARLGWIPATGVIAVLTLATIYSGYLLLRLYNAVPGAVLFGDIGEAAAGSRGRSLVYFVVYSLDATRCIILHLAATQSLQHASDKSDCLVCGLIVGVIAIVLGQVRTLSELGWFLTTGTLAQLFALVVVVVKLFMSPLQGASTELVHTGDAAASVVAIMNLIFAYGGQFAYVEIMNSMRQPGRFTSAVSTSTPVMSVAYLALGAIGYWSQGMGVQEIIIFGTGYDTWSRIAAGAILFQALAQYLVNLNVWTHNVLTVLARSRAKRTSSACDVRHAGDHKRLPWLIASVCIVGYSFGISVTLPFFSTLVGLVTSVTYLTCAYTIPCWFTLRLLGDRVSRTEYWVLWGLIPLSIAFSLLGLGSSVWALVNNLGGGAL</sequence>
<evidence type="ECO:0000256" key="2">
    <source>
        <dbReference type="ARBA" id="ARBA00022692"/>
    </source>
</evidence>
<keyword evidence="2 7" id="KW-0812">Transmembrane</keyword>
<keyword evidence="4 7" id="KW-1133">Transmembrane helix</keyword>
<evidence type="ECO:0000256" key="6">
    <source>
        <dbReference type="SAM" id="MobiDB-lite"/>
    </source>
</evidence>
<protein>
    <submittedName>
        <fullName evidence="9">G2283 protein</fullName>
    </submittedName>
</protein>
<dbReference type="Proteomes" id="UP001497392">
    <property type="component" value="Unassembled WGS sequence"/>
</dbReference>